<dbReference type="Proteomes" id="UP000239757">
    <property type="component" value="Unassembled WGS sequence"/>
</dbReference>
<evidence type="ECO:0000313" key="3">
    <source>
        <dbReference type="Proteomes" id="UP000239757"/>
    </source>
</evidence>
<protein>
    <submittedName>
        <fullName evidence="2">Uncharacterized protein</fullName>
    </submittedName>
</protein>
<evidence type="ECO:0000256" key="1">
    <source>
        <dbReference type="SAM" id="MobiDB-lite"/>
    </source>
</evidence>
<dbReference type="OrthoDB" id="1685790at2759"/>
<feature type="region of interest" description="Disordered" evidence="1">
    <location>
        <begin position="1"/>
        <end position="25"/>
    </location>
</feature>
<feature type="region of interest" description="Disordered" evidence="1">
    <location>
        <begin position="251"/>
        <end position="283"/>
    </location>
</feature>
<proteinExistence type="predicted"/>
<gene>
    <name evidence="2" type="ORF">GOBAR_AA27661</name>
</gene>
<reference evidence="2 3" key="1">
    <citation type="submission" date="2015-01" db="EMBL/GenBank/DDBJ databases">
        <title>Genome of allotetraploid Gossypium barbadense reveals genomic plasticity and fiber elongation in cotton evolution.</title>
        <authorList>
            <person name="Chen X."/>
            <person name="Liu X."/>
            <person name="Zhao B."/>
            <person name="Zheng H."/>
            <person name="Hu Y."/>
            <person name="Lu G."/>
            <person name="Yang C."/>
            <person name="Chen J."/>
            <person name="Shan C."/>
            <person name="Zhang L."/>
            <person name="Zhou Y."/>
            <person name="Wang L."/>
            <person name="Guo W."/>
            <person name="Bai Y."/>
            <person name="Ruan J."/>
            <person name="Shangguan X."/>
            <person name="Mao Y."/>
            <person name="Jiang J."/>
            <person name="Zhu Y."/>
            <person name="Lei J."/>
            <person name="Kang H."/>
            <person name="Chen S."/>
            <person name="He X."/>
            <person name="Wang R."/>
            <person name="Wang Y."/>
            <person name="Chen J."/>
            <person name="Wang L."/>
            <person name="Yu S."/>
            <person name="Wang B."/>
            <person name="Wei J."/>
            <person name="Song S."/>
            <person name="Lu X."/>
            <person name="Gao Z."/>
            <person name="Gu W."/>
            <person name="Deng X."/>
            <person name="Ma D."/>
            <person name="Wang S."/>
            <person name="Liang W."/>
            <person name="Fang L."/>
            <person name="Cai C."/>
            <person name="Zhu X."/>
            <person name="Zhou B."/>
            <person name="Zhang Y."/>
            <person name="Chen Z."/>
            <person name="Xu S."/>
            <person name="Zhu R."/>
            <person name="Wang S."/>
            <person name="Zhang T."/>
            <person name="Zhao G."/>
        </authorList>
    </citation>
    <scope>NUCLEOTIDE SEQUENCE [LARGE SCALE GENOMIC DNA]</scope>
    <source>
        <strain evidence="3">cv. Xinhai21</strain>
        <tissue evidence="2">Leaf</tissue>
    </source>
</reference>
<evidence type="ECO:0000313" key="2">
    <source>
        <dbReference type="EMBL" id="PPR93014.1"/>
    </source>
</evidence>
<accession>A0A2P5WPJ6</accession>
<feature type="compositionally biased region" description="Basic residues" evidence="1">
    <location>
        <begin position="1"/>
        <end position="19"/>
    </location>
</feature>
<sequence length="303" mass="34179">MSSSRGKKAAVLASKKRKGASSFSGPTAKVRHPFLSFPIGPQEVLFQILRARPLITGRCIDWIAALLTTDPWELFFGIIEPTYFVIMIELCSTFHLRTVMTNYDDPGIVQFCLGGLVRQLSVPEFGTALGLYMEEFKDENDIYALNRHIHRSPSRCWDTLVSALPPSLRYLHAILAHTITRRRESTRVINTHDAYFLWCMSHGLLNTAAQESSLTLIGQMSPQGISSMLSMRMIEKCRGTYPPQYRLAQSTKEEAYEDIPDDVPPQHEDPPTQPPPSSRPVHAAASYADISECLTRFEQQCFQ</sequence>
<organism evidence="2 3">
    <name type="scientific">Gossypium barbadense</name>
    <name type="common">Sea Island cotton</name>
    <name type="synonym">Hibiscus barbadensis</name>
    <dbReference type="NCBI Taxonomy" id="3634"/>
    <lineage>
        <taxon>Eukaryota</taxon>
        <taxon>Viridiplantae</taxon>
        <taxon>Streptophyta</taxon>
        <taxon>Embryophyta</taxon>
        <taxon>Tracheophyta</taxon>
        <taxon>Spermatophyta</taxon>
        <taxon>Magnoliopsida</taxon>
        <taxon>eudicotyledons</taxon>
        <taxon>Gunneridae</taxon>
        <taxon>Pentapetalae</taxon>
        <taxon>rosids</taxon>
        <taxon>malvids</taxon>
        <taxon>Malvales</taxon>
        <taxon>Malvaceae</taxon>
        <taxon>Malvoideae</taxon>
        <taxon>Gossypium</taxon>
    </lineage>
</organism>
<dbReference type="AlphaFoldDB" id="A0A2P5WPJ6"/>
<dbReference type="EMBL" id="KZ666904">
    <property type="protein sequence ID" value="PPR93014.1"/>
    <property type="molecule type" value="Genomic_DNA"/>
</dbReference>
<name>A0A2P5WPJ6_GOSBA</name>